<keyword evidence="1" id="KW-0472">Membrane</keyword>
<keyword evidence="1" id="KW-0812">Transmembrane</keyword>
<feature type="transmembrane region" description="Helical" evidence="1">
    <location>
        <begin position="70"/>
        <end position="90"/>
    </location>
</feature>
<evidence type="ECO:0000313" key="2">
    <source>
        <dbReference type="EMBL" id="MBP0115581.1"/>
    </source>
</evidence>
<reference evidence="2 3" key="1">
    <citation type="submission" date="2021-03" db="EMBL/GenBank/DDBJ databases">
        <title>Genome Sequence of Bradyrhizobium vignae strain ISRA400.</title>
        <authorList>
            <person name="Tisa L.S."/>
            <person name="Svistoonoff S."/>
            <person name="Hocher V."/>
            <person name="Fall S."/>
            <person name="Zaiya A."/>
            <person name="Naing D."/>
            <person name="Niang N."/>
            <person name="Diouf A."/>
            <person name="Dasylva M.C."/>
            <person name="Toure O."/>
            <person name="Gueye M."/>
            <person name="Gully D."/>
            <person name="Tisseyre P."/>
            <person name="Simpson S."/>
            <person name="Morris K."/>
            <person name="Thomas W.K."/>
        </authorList>
    </citation>
    <scope>NUCLEOTIDE SEQUENCE [LARGE SCALE GENOMIC DNA]</scope>
    <source>
        <strain evidence="2 3">ISRA400</strain>
    </source>
</reference>
<name>A0ABS4A595_9BRAD</name>
<dbReference type="Proteomes" id="UP000669317">
    <property type="component" value="Unassembled WGS sequence"/>
</dbReference>
<evidence type="ECO:0000256" key="1">
    <source>
        <dbReference type="SAM" id="Phobius"/>
    </source>
</evidence>
<sequence>MTIEADIGSREEIERIRRVSDQLCTAHAALSDRFSRRALLLDIVVLVLSALVTALAFVDPKVLHHVMPATVDPAIVVGVFGLVVFCLTLVQSKTDWRGRGEAHKRSFTMYAEVKREAGYLLASSSDIPSREFQRLAARYDMASDVGSGVPESEFLRLKQKHLTKVEISKLLDKKPGASIWLTKLKLLIRDNWPWSS</sequence>
<evidence type="ECO:0000313" key="3">
    <source>
        <dbReference type="Proteomes" id="UP000669317"/>
    </source>
</evidence>
<keyword evidence="3" id="KW-1185">Reference proteome</keyword>
<dbReference type="RefSeq" id="WP_209296379.1">
    <property type="nucleotide sequence ID" value="NZ_JAGIKT010000087.1"/>
</dbReference>
<feature type="transmembrane region" description="Helical" evidence="1">
    <location>
        <begin position="39"/>
        <end position="58"/>
    </location>
</feature>
<organism evidence="2 3">
    <name type="scientific">Bradyrhizobium vignae</name>
    <dbReference type="NCBI Taxonomy" id="1549949"/>
    <lineage>
        <taxon>Bacteria</taxon>
        <taxon>Pseudomonadati</taxon>
        <taxon>Pseudomonadota</taxon>
        <taxon>Alphaproteobacteria</taxon>
        <taxon>Hyphomicrobiales</taxon>
        <taxon>Nitrobacteraceae</taxon>
        <taxon>Bradyrhizobium</taxon>
    </lineage>
</organism>
<evidence type="ECO:0008006" key="4">
    <source>
        <dbReference type="Google" id="ProtNLM"/>
    </source>
</evidence>
<dbReference type="EMBL" id="JAGIKT010000087">
    <property type="protein sequence ID" value="MBP0115581.1"/>
    <property type="molecule type" value="Genomic_DNA"/>
</dbReference>
<keyword evidence="1" id="KW-1133">Transmembrane helix</keyword>
<proteinExistence type="predicted"/>
<comment type="caution">
    <text evidence="2">The sequence shown here is derived from an EMBL/GenBank/DDBJ whole genome shotgun (WGS) entry which is preliminary data.</text>
</comment>
<accession>A0ABS4A595</accession>
<gene>
    <name evidence="2" type="ORF">JWS04_31855</name>
</gene>
<protein>
    <recommendedName>
        <fullName evidence="4">DUF4231 domain-containing protein</fullName>
    </recommendedName>
</protein>